<comment type="caution">
    <text evidence="1">The sequence shown here is derived from an EMBL/GenBank/DDBJ whole genome shotgun (WGS) entry which is preliminary data.</text>
</comment>
<name>A0A0C1DHV8_BACTR</name>
<proteinExistence type="predicted"/>
<accession>A0A0F5HQW6</accession>
<dbReference type="AlphaFoldDB" id="A0A0C1DHV8"/>
<accession>A0A0C1DHV8</accession>
<dbReference type="Proteomes" id="UP000031563">
    <property type="component" value="Unassembled WGS sequence"/>
</dbReference>
<dbReference type="EMBL" id="JWIR02000074">
    <property type="protein sequence ID" value="KKB35232.1"/>
    <property type="molecule type" value="Genomic_DNA"/>
</dbReference>
<evidence type="ECO:0000313" key="1">
    <source>
        <dbReference type="EMBL" id="KKB35232.1"/>
    </source>
</evidence>
<reference evidence="1" key="1">
    <citation type="submission" date="2015-02" db="EMBL/GenBank/DDBJ databases">
        <title>Genome Assembly of Bacillaceae bacterium MTCC 8252.</title>
        <authorList>
            <person name="Verma A."/>
            <person name="Khatri I."/>
            <person name="Mual P."/>
            <person name="Subramanian S."/>
            <person name="Krishnamurthi S."/>
        </authorList>
    </citation>
    <scope>NUCLEOTIDE SEQUENCE [LARGE SCALE GENOMIC DNA]</scope>
    <source>
        <strain evidence="1">MTCC 8252</strain>
    </source>
</reference>
<protein>
    <submittedName>
        <fullName evidence="1">Uncharacterized protein</fullName>
    </submittedName>
</protein>
<organism evidence="1 2">
    <name type="scientific">Bacillus thermotolerans</name>
    <name type="common">Quasibacillus thermotolerans</name>
    <dbReference type="NCBI Taxonomy" id="1221996"/>
    <lineage>
        <taxon>Bacteria</taxon>
        <taxon>Bacillati</taxon>
        <taxon>Bacillota</taxon>
        <taxon>Bacilli</taxon>
        <taxon>Bacillales</taxon>
        <taxon>Bacillaceae</taxon>
        <taxon>Bacillus</taxon>
    </lineage>
</organism>
<sequence>MKIERPVLFNFLVGVRKEHKKISSFMYSEEILHIFSLLVH</sequence>
<gene>
    <name evidence="1" type="ORF">QY95_03521</name>
</gene>
<evidence type="ECO:0000313" key="2">
    <source>
        <dbReference type="Proteomes" id="UP000031563"/>
    </source>
</evidence>
<keyword evidence="2" id="KW-1185">Reference proteome</keyword>